<dbReference type="STRING" id="519441.Smon_0925"/>
<dbReference type="OrthoDB" id="9806285at2"/>
<dbReference type="EMBL" id="CP001779">
    <property type="protein sequence ID" value="ACZ01391.1"/>
    <property type="molecule type" value="Genomic_DNA"/>
</dbReference>
<dbReference type="KEGG" id="smf:Smon_0925"/>
<keyword evidence="5" id="KW-0547">Nucleotide-binding</keyword>
<evidence type="ECO:0000256" key="2">
    <source>
        <dbReference type="ARBA" id="ARBA00005417"/>
    </source>
</evidence>
<dbReference type="RefSeq" id="WP_012858940.1">
    <property type="nucleotide sequence ID" value="NC_013515.1"/>
</dbReference>
<keyword evidence="4" id="KW-1003">Cell membrane</keyword>
<dbReference type="GeneID" id="29672774"/>
<dbReference type="GO" id="GO:0016887">
    <property type="term" value="F:ATP hydrolysis activity"/>
    <property type="evidence" value="ECO:0007669"/>
    <property type="project" value="InterPro"/>
</dbReference>
<feature type="domain" description="ABC transporter" evidence="8">
    <location>
        <begin position="4"/>
        <end position="228"/>
    </location>
</feature>
<dbReference type="PROSITE" id="PS50893">
    <property type="entry name" value="ABC_TRANSPORTER_2"/>
    <property type="match status" value="1"/>
</dbReference>
<dbReference type="SMART" id="SM00382">
    <property type="entry name" value="AAA"/>
    <property type="match status" value="1"/>
</dbReference>
<dbReference type="AlphaFoldDB" id="D1AYL5"/>
<dbReference type="Proteomes" id="UP000002072">
    <property type="component" value="Chromosome"/>
</dbReference>
<dbReference type="eggNOG" id="COG0444">
    <property type="taxonomic scope" value="Bacteria"/>
</dbReference>
<proteinExistence type="inferred from homology"/>
<evidence type="ECO:0000256" key="5">
    <source>
        <dbReference type="ARBA" id="ARBA00022741"/>
    </source>
</evidence>
<evidence type="ECO:0000256" key="4">
    <source>
        <dbReference type="ARBA" id="ARBA00022475"/>
    </source>
</evidence>
<dbReference type="GO" id="GO:0005524">
    <property type="term" value="F:ATP binding"/>
    <property type="evidence" value="ECO:0007669"/>
    <property type="project" value="UniProtKB-KW"/>
</dbReference>
<evidence type="ECO:0000313" key="9">
    <source>
        <dbReference type="EMBL" id="ACZ01391.1"/>
    </source>
</evidence>
<dbReference type="PANTHER" id="PTHR43297:SF2">
    <property type="entry name" value="DIPEPTIDE TRANSPORT ATP-BINDING PROTEIN DPPD"/>
    <property type="match status" value="1"/>
</dbReference>
<evidence type="ECO:0000259" key="8">
    <source>
        <dbReference type="PROSITE" id="PS50893"/>
    </source>
</evidence>
<evidence type="ECO:0000256" key="7">
    <source>
        <dbReference type="ARBA" id="ARBA00023136"/>
    </source>
</evidence>
<comment type="subcellular location">
    <subcellularLocation>
        <location evidence="1">Cell membrane</location>
        <topology evidence="1">Peripheral membrane protein</topology>
    </subcellularLocation>
</comment>
<dbReference type="InterPro" id="IPR003593">
    <property type="entry name" value="AAA+_ATPase"/>
</dbReference>
<dbReference type="InterPro" id="IPR050388">
    <property type="entry name" value="ABC_Ni/Peptide_Import"/>
</dbReference>
<keyword evidence="3" id="KW-0813">Transport</keyword>
<dbReference type="HOGENOM" id="CLU_000604_1_23_0"/>
<accession>D1AYL5</accession>
<dbReference type="Pfam" id="PF00005">
    <property type="entry name" value="ABC_tran"/>
    <property type="match status" value="1"/>
</dbReference>
<dbReference type="PANTHER" id="PTHR43297">
    <property type="entry name" value="OLIGOPEPTIDE TRANSPORT ATP-BINDING PROTEIN APPD"/>
    <property type="match status" value="1"/>
</dbReference>
<keyword evidence="6" id="KW-0067">ATP-binding</keyword>
<dbReference type="PROSITE" id="PS00211">
    <property type="entry name" value="ABC_TRANSPORTER_1"/>
    <property type="match status" value="1"/>
</dbReference>
<gene>
    <name evidence="9" type="ordered locus">Smon_0925</name>
</gene>
<dbReference type="Gene3D" id="3.40.50.300">
    <property type="entry name" value="P-loop containing nucleotide triphosphate hydrolases"/>
    <property type="match status" value="1"/>
</dbReference>
<keyword evidence="7" id="KW-0472">Membrane</keyword>
<evidence type="ECO:0000313" key="10">
    <source>
        <dbReference type="Proteomes" id="UP000002072"/>
    </source>
</evidence>
<evidence type="ECO:0000256" key="6">
    <source>
        <dbReference type="ARBA" id="ARBA00022840"/>
    </source>
</evidence>
<keyword evidence="10" id="KW-1185">Reference proteome</keyword>
<reference evidence="9 10" key="1">
    <citation type="journal article" date="2009" name="Stand. Genomic Sci.">
        <title>Complete genome sequence of Streptobacillus moniliformis type strain (9901T).</title>
        <authorList>
            <person name="Nolan M."/>
            <person name="Gronow S."/>
            <person name="Lapidus A."/>
            <person name="Ivanova N."/>
            <person name="Copeland A."/>
            <person name="Lucas S."/>
            <person name="Del Rio T.G."/>
            <person name="Chen F."/>
            <person name="Tice H."/>
            <person name="Pitluck S."/>
            <person name="Cheng J.F."/>
            <person name="Sims D."/>
            <person name="Meincke L."/>
            <person name="Bruce D."/>
            <person name="Goodwin L."/>
            <person name="Brettin T."/>
            <person name="Han C."/>
            <person name="Detter J.C."/>
            <person name="Ovchinikova G."/>
            <person name="Pati A."/>
            <person name="Mavromatis K."/>
            <person name="Mikhailova N."/>
            <person name="Chen A."/>
            <person name="Palaniappan K."/>
            <person name="Land M."/>
            <person name="Hauser L."/>
            <person name="Chang Y.J."/>
            <person name="Jeffries C.D."/>
            <person name="Rohde M."/>
            <person name="Sproer C."/>
            <person name="Goker M."/>
            <person name="Bristow J."/>
            <person name="Eisen J.A."/>
            <person name="Markowitz V."/>
            <person name="Hugenholtz P."/>
            <person name="Kyrpides N.C."/>
            <person name="Klenk H.P."/>
            <person name="Chain P."/>
        </authorList>
    </citation>
    <scope>NUCLEOTIDE SEQUENCE [LARGE SCALE GENOMIC DNA]</scope>
    <source>
        <strain evidence="10">ATCC 14647 / DSM 12112 / NCTC 10651 / 9901</strain>
    </source>
</reference>
<dbReference type="InterPro" id="IPR017871">
    <property type="entry name" value="ABC_transporter-like_CS"/>
</dbReference>
<organism evidence="9 10">
    <name type="scientific">Streptobacillus moniliformis (strain ATCC 14647 / DSM 12112 / NCTC 10651 / 9901)</name>
    <dbReference type="NCBI Taxonomy" id="519441"/>
    <lineage>
        <taxon>Bacteria</taxon>
        <taxon>Fusobacteriati</taxon>
        <taxon>Fusobacteriota</taxon>
        <taxon>Fusobacteriia</taxon>
        <taxon>Fusobacteriales</taxon>
        <taxon>Leptotrichiaceae</taxon>
        <taxon>Streptobacillus</taxon>
    </lineage>
</organism>
<comment type="similarity">
    <text evidence="2">Belongs to the ABC transporter superfamily.</text>
</comment>
<evidence type="ECO:0000256" key="3">
    <source>
        <dbReference type="ARBA" id="ARBA00022448"/>
    </source>
</evidence>
<sequence>MKMIEIKNLSISAPEKNIINNISFDINSNEILALIGSSGSGKSQIARAIKGISKLKLNGTINYGNISNIEIGYIFQDFAECLNPVLKIKEQIIEASIYHKKLSKKDAIIKAKKVLKDLNLDENVLEKYPFELSGGQKQRIVIGICLMMEPKLLICDEITTGLDNINEYEILELVSNLNISVLLITHNINAVRKFSDRIIFVNNKEIIKVKTVEDLKKYSNIEYINAMNRMLEDEFN</sequence>
<evidence type="ECO:0000256" key="1">
    <source>
        <dbReference type="ARBA" id="ARBA00004202"/>
    </source>
</evidence>
<dbReference type="SUPFAM" id="SSF52540">
    <property type="entry name" value="P-loop containing nucleoside triphosphate hydrolases"/>
    <property type="match status" value="1"/>
</dbReference>
<dbReference type="InterPro" id="IPR027417">
    <property type="entry name" value="P-loop_NTPase"/>
</dbReference>
<dbReference type="GO" id="GO:0005886">
    <property type="term" value="C:plasma membrane"/>
    <property type="evidence" value="ECO:0007669"/>
    <property type="project" value="UniProtKB-SubCell"/>
</dbReference>
<name>D1AYL5_STRM9</name>
<dbReference type="InterPro" id="IPR003439">
    <property type="entry name" value="ABC_transporter-like_ATP-bd"/>
</dbReference>
<protein>
    <submittedName>
        <fullName evidence="9">ABC transporter related protein</fullName>
    </submittedName>
</protein>